<comment type="caution">
    <text evidence="1">The sequence shown here is derived from an EMBL/GenBank/DDBJ whole genome shotgun (WGS) entry which is preliminary data.</text>
</comment>
<gene>
    <name evidence="1" type="ORF">IV203_011509</name>
</gene>
<proteinExistence type="predicted"/>
<protein>
    <submittedName>
        <fullName evidence="1">Uncharacterized protein</fullName>
    </submittedName>
</protein>
<evidence type="ECO:0000313" key="2">
    <source>
        <dbReference type="Proteomes" id="UP000693970"/>
    </source>
</evidence>
<evidence type="ECO:0000313" key="1">
    <source>
        <dbReference type="EMBL" id="KAG7348912.1"/>
    </source>
</evidence>
<sequence>MYTNNNDMSQCTNIPSRTKTTATTFLEMQDKNDDVSFAVKVLDSDALENYVHEILQHLRSPDDAQQHGPYQLTLNEQHRPKMIRAISGMSKVELKQKLRELQIQYQWKLADDFLRHQLQPLLSTMDVKDSAPNLSSGIQNYLETKQDLFAQQQPPLVAKFFSTLARGRTYQGKMEHLLKDIAPNLLNKYREIVADLSEHDLLQQLINQQQQQQQHSGKCCHHDDDPTQQLLQQCLTMKFVQAPPEPLDGGRSKGKQGEVDLQSYLTALSSIDDSVRVLSPVWIRPLGAHKIKGNNNKKCKYVLEVPSHHIQSGMTNEFDAMIVRLEGDTVTIEQVWDAKATLDPSSIHDILFKKVSSLTSLLTSNDVLSTGKFIIANGNENSNIPSSDVYNIQVQSSCSNSTSNSTTSTVLFPKIGLFGSKLPSPRAAARRLQVTVCEVLLESNREIVENVLKENTGKVTPPTDMVVRYATQLLTRIREVKPIVVVPDLKGGASE</sequence>
<accession>A0A9K3PII0</accession>
<dbReference type="OrthoDB" id="56334at2759"/>
<keyword evidence="2" id="KW-1185">Reference proteome</keyword>
<dbReference type="AlphaFoldDB" id="A0A9K3PII0"/>
<reference evidence="1" key="2">
    <citation type="submission" date="2021-04" db="EMBL/GenBank/DDBJ databases">
        <authorList>
            <person name="Podell S."/>
        </authorList>
    </citation>
    <scope>NUCLEOTIDE SEQUENCE</scope>
    <source>
        <strain evidence="1">Hildebrandi</strain>
    </source>
</reference>
<organism evidence="1 2">
    <name type="scientific">Nitzschia inconspicua</name>
    <dbReference type="NCBI Taxonomy" id="303405"/>
    <lineage>
        <taxon>Eukaryota</taxon>
        <taxon>Sar</taxon>
        <taxon>Stramenopiles</taxon>
        <taxon>Ochrophyta</taxon>
        <taxon>Bacillariophyta</taxon>
        <taxon>Bacillariophyceae</taxon>
        <taxon>Bacillariophycidae</taxon>
        <taxon>Bacillariales</taxon>
        <taxon>Bacillariaceae</taxon>
        <taxon>Nitzschia</taxon>
    </lineage>
</organism>
<dbReference type="EMBL" id="JAGRRH010000019">
    <property type="protein sequence ID" value="KAG7348912.1"/>
    <property type="molecule type" value="Genomic_DNA"/>
</dbReference>
<reference evidence="1" key="1">
    <citation type="journal article" date="2021" name="Sci. Rep.">
        <title>Diploid genomic architecture of Nitzschia inconspicua, an elite biomass production diatom.</title>
        <authorList>
            <person name="Oliver A."/>
            <person name="Podell S."/>
            <person name="Pinowska A."/>
            <person name="Traller J.C."/>
            <person name="Smith S.R."/>
            <person name="McClure R."/>
            <person name="Beliaev A."/>
            <person name="Bohutskyi P."/>
            <person name="Hill E.A."/>
            <person name="Rabines A."/>
            <person name="Zheng H."/>
            <person name="Allen L.Z."/>
            <person name="Kuo A."/>
            <person name="Grigoriev I.V."/>
            <person name="Allen A.E."/>
            <person name="Hazlebeck D."/>
            <person name="Allen E.E."/>
        </authorList>
    </citation>
    <scope>NUCLEOTIDE SEQUENCE</scope>
    <source>
        <strain evidence="1">Hildebrandi</strain>
    </source>
</reference>
<dbReference type="Proteomes" id="UP000693970">
    <property type="component" value="Unassembled WGS sequence"/>
</dbReference>
<name>A0A9K3PII0_9STRA</name>